<evidence type="ECO:0000313" key="1">
    <source>
        <dbReference type="EMBL" id="KAJ0183152.1"/>
    </source>
</evidence>
<proteinExistence type="predicted"/>
<dbReference type="EMBL" id="CM034388">
    <property type="protein sequence ID" value="KAJ0183152.1"/>
    <property type="molecule type" value="Genomic_DNA"/>
</dbReference>
<evidence type="ECO:0000313" key="2">
    <source>
        <dbReference type="Proteomes" id="UP000824533"/>
    </source>
</evidence>
<organism evidence="1 2">
    <name type="scientific">Dendrolimus kikuchii</name>
    <dbReference type="NCBI Taxonomy" id="765133"/>
    <lineage>
        <taxon>Eukaryota</taxon>
        <taxon>Metazoa</taxon>
        <taxon>Ecdysozoa</taxon>
        <taxon>Arthropoda</taxon>
        <taxon>Hexapoda</taxon>
        <taxon>Insecta</taxon>
        <taxon>Pterygota</taxon>
        <taxon>Neoptera</taxon>
        <taxon>Endopterygota</taxon>
        <taxon>Lepidoptera</taxon>
        <taxon>Glossata</taxon>
        <taxon>Ditrysia</taxon>
        <taxon>Bombycoidea</taxon>
        <taxon>Lasiocampidae</taxon>
        <taxon>Dendrolimus</taxon>
    </lineage>
</organism>
<accession>A0ACC1DGY5</accession>
<keyword evidence="2" id="KW-1185">Reference proteome</keyword>
<comment type="caution">
    <text evidence="1">The sequence shown here is derived from an EMBL/GenBank/DDBJ whole genome shotgun (WGS) entry which is preliminary data.</text>
</comment>
<reference evidence="1 2" key="1">
    <citation type="journal article" date="2021" name="Front. Genet.">
        <title>Chromosome-Level Genome Assembly Reveals Significant Gene Expansion in the Toll and IMD Signaling Pathways of Dendrolimus kikuchii.</title>
        <authorList>
            <person name="Zhou J."/>
            <person name="Wu P."/>
            <person name="Xiong Z."/>
            <person name="Liu N."/>
            <person name="Zhao N."/>
            <person name="Ji M."/>
            <person name="Qiu Y."/>
            <person name="Yang B."/>
        </authorList>
    </citation>
    <scope>NUCLEOTIDE SEQUENCE [LARGE SCALE GENOMIC DNA]</scope>
    <source>
        <strain evidence="1">Ann1</strain>
    </source>
</reference>
<gene>
    <name evidence="1" type="ORF">K1T71_001128</name>
</gene>
<sequence length="521" mass="59242">MRVIVALFFCAVMVKVKGIRYDNLTIEPGVRQLFDFKLRHRNPIGLWTTQTGAPIDIRNIITVNTDAFSNQLHLDTNLNFDAERIPERVAHAKGTAAQGYFEVTHDISKYTSADVFNGIGKKTPVVVRFSSSVQSTGGPDASRELKGMAVKFYTKHGNLDLLCLQSPVYLYTDPLYFNSGIKAFKRNPKTGLFDPTARWDLVTLRPSVLHLFMWTSSDYGLPDGYRKMDSFPIHIFELSNEKGERHYVKFNFRTEQGLGNLTSEQAAEVTGRDVDYFNRDLYNAIARNDFPSWRLEIDIMTINDLKKVDYNPFDVTRLWKNGTYYTVPVGRLILNKNPENMFRASEQSAFMPGNLVPGIPGPVDFLYKGRRVFYRDTQNYRLGRNHNKIDVNRPKYAQTYVRDGIPPIRDNMGAAPNYFPNSFSGPVPYVDEISTKEKLLILESNAIDLEPANYFYNSVLKNNAERQRLINNFAASLVPVTPPVQKRALWFLNLIDQDLGKRVTAALEATLKANLVTAANS</sequence>
<name>A0ACC1DGY5_9NEOP</name>
<protein>
    <submittedName>
        <fullName evidence="1">Uncharacterized protein</fullName>
    </submittedName>
</protein>
<dbReference type="Proteomes" id="UP000824533">
    <property type="component" value="Linkage Group LG02"/>
</dbReference>